<sequence length="252" mass="28370">MAKSGAKASPAPPSHSRDSWPVLVYRLRSGCAWEVFAGEESTAGKGKSTKSGDEDELTASPKKGCIEVRKMRLRVRLFDAASKSSDVAKQRDLDGWHDDALVVRRKNTVLITTRRGMGLVELNKDHFARQTLLGRGSKRIGEDEDDDGRVSGMVRREMVVHETNDIKRRKMQVLGDQVAISQRFDKALVRDEAAPDDCSVHAKLLQEKQIRRRDDLMAYITKLSQDEDFKGYVDEIERSLDLEGDCGDNCYK</sequence>
<reference evidence="1 2" key="1">
    <citation type="journal article" date="2012" name="Genome Biol.">
        <title>Genome and low-iron response of an oceanic diatom adapted to chronic iron limitation.</title>
        <authorList>
            <person name="Lommer M."/>
            <person name="Specht M."/>
            <person name="Roy A.S."/>
            <person name="Kraemer L."/>
            <person name="Andreson R."/>
            <person name="Gutowska M.A."/>
            <person name="Wolf J."/>
            <person name="Bergner S.V."/>
            <person name="Schilhabel M.B."/>
            <person name="Klostermeier U.C."/>
            <person name="Beiko R.G."/>
            <person name="Rosenstiel P."/>
            <person name="Hippler M."/>
            <person name="Laroche J."/>
        </authorList>
    </citation>
    <scope>NUCLEOTIDE SEQUENCE [LARGE SCALE GENOMIC DNA]</scope>
    <source>
        <strain evidence="1 2">CCMP1005</strain>
    </source>
</reference>
<dbReference type="AlphaFoldDB" id="K0T507"/>
<dbReference type="OrthoDB" id="10612025at2759"/>
<evidence type="ECO:0000313" key="2">
    <source>
        <dbReference type="Proteomes" id="UP000266841"/>
    </source>
</evidence>
<organism evidence="1 2">
    <name type="scientific">Thalassiosira oceanica</name>
    <name type="common">Marine diatom</name>
    <dbReference type="NCBI Taxonomy" id="159749"/>
    <lineage>
        <taxon>Eukaryota</taxon>
        <taxon>Sar</taxon>
        <taxon>Stramenopiles</taxon>
        <taxon>Ochrophyta</taxon>
        <taxon>Bacillariophyta</taxon>
        <taxon>Coscinodiscophyceae</taxon>
        <taxon>Thalassiosirophycidae</taxon>
        <taxon>Thalassiosirales</taxon>
        <taxon>Thalassiosiraceae</taxon>
        <taxon>Thalassiosira</taxon>
    </lineage>
</organism>
<accession>K0T507</accession>
<comment type="caution">
    <text evidence="1">The sequence shown here is derived from an EMBL/GenBank/DDBJ whole genome shotgun (WGS) entry which is preliminary data.</text>
</comment>
<name>K0T507_THAOC</name>
<dbReference type="Proteomes" id="UP000266841">
    <property type="component" value="Unassembled WGS sequence"/>
</dbReference>
<dbReference type="eggNOG" id="ENOG502RWIC">
    <property type="taxonomic scope" value="Eukaryota"/>
</dbReference>
<keyword evidence="2" id="KW-1185">Reference proteome</keyword>
<proteinExistence type="predicted"/>
<evidence type="ECO:0000313" key="1">
    <source>
        <dbReference type="EMBL" id="EJK65497.1"/>
    </source>
</evidence>
<protein>
    <submittedName>
        <fullName evidence="1">Uncharacterized protein</fullName>
    </submittedName>
</protein>
<dbReference type="OMA" id="CIEVRKM"/>
<gene>
    <name evidence="1" type="ORF">THAOC_13630</name>
</gene>
<dbReference type="EMBL" id="AGNL01015746">
    <property type="protein sequence ID" value="EJK65497.1"/>
    <property type="molecule type" value="Genomic_DNA"/>
</dbReference>